<dbReference type="OrthoDB" id="3493050at2759"/>
<dbReference type="KEGG" id="bfu:BCIN_03g01190"/>
<evidence type="ECO:0000313" key="3">
    <source>
        <dbReference type="EMBL" id="ATZ47827.1"/>
    </source>
</evidence>
<accession>A0A384JBM3</accession>
<name>A0A384JBM3_BOTFB</name>
<dbReference type="Proteomes" id="UP000001798">
    <property type="component" value="Chromosome 3"/>
</dbReference>
<protein>
    <submittedName>
        <fullName evidence="3">Uncharacterized protein</fullName>
    </submittedName>
</protein>
<feature type="transmembrane region" description="Helical" evidence="2">
    <location>
        <begin position="201"/>
        <end position="228"/>
    </location>
</feature>
<keyword evidence="2" id="KW-0472">Membrane</keyword>
<proteinExistence type="predicted"/>
<feature type="compositionally biased region" description="Polar residues" evidence="1">
    <location>
        <begin position="74"/>
        <end position="87"/>
    </location>
</feature>
<keyword evidence="2" id="KW-1133">Transmembrane helix</keyword>
<dbReference type="VEuPathDB" id="FungiDB:Bcin03g01190"/>
<dbReference type="EMBL" id="CP009807">
    <property type="protein sequence ID" value="ATZ47827.1"/>
    <property type="molecule type" value="Genomic_DNA"/>
</dbReference>
<dbReference type="AlphaFoldDB" id="A0A384JBM3"/>
<reference evidence="3 4" key="1">
    <citation type="journal article" date="2011" name="PLoS Genet.">
        <title>Genomic analysis of the necrotrophic fungal pathogens Sclerotinia sclerotiorum and Botrytis cinerea.</title>
        <authorList>
            <person name="Amselem J."/>
            <person name="Cuomo C.A."/>
            <person name="van Kan J.A."/>
            <person name="Viaud M."/>
            <person name="Benito E.P."/>
            <person name="Couloux A."/>
            <person name="Coutinho P.M."/>
            <person name="de Vries R.P."/>
            <person name="Dyer P.S."/>
            <person name="Fillinger S."/>
            <person name="Fournier E."/>
            <person name="Gout L."/>
            <person name="Hahn M."/>
            <person name="Kohn L."/>
            <person name="Lapalu N."/>
            <person name="Plummer K.M."/>
            <person name="Pradier J.M."/>
            <person name="Quevillon E."/>
            <person name="Sharon A."/>
            <person name="Simon A."/>
            <person name="ten Have A."/>
            <person name="Tudzynski B."/>
            <person name="Tudzynski P."/>
            <person name="Wincker P."/>
            <person name="Andrew M."/>
            <person name="Anthouard V."/>
            <person name="Beever R.E."/>
            <person name="Beffa R."/>
            <person name="Benoit I."/>
            <person name="Bouzid O."/>
            <person name="Brault B."/>
            <person name="Chen Z."/>
            <person name="Choquer M."/>
            <person name="Collemare J."/>
            <person name="Cotton P."/>
            <person name="Danchin E.G."/>
            <person name="Da Silva C."/>
            <person name="Gautier A."/>
            <person name="Giraud C."/>
            <person name="Giraud T."/>
            <person name="Gonzalez C."/>
            <person name="Grossetete S."/>
            <person name="Guldener U."/>
            <person name="Henrissat B."/>
            <person name="Howlett B.J."/>
            <person name="Kodira C."/>
            <person name="Kretschmer M."/>
            <person name="Lappartient A."/>
            <person name="Leroch M."/>
            <person name="Levis C."/>
            <person name="Mauceli E."/>
            <person name="Neuveglise C."/>
            <person name="Oeser B."/>
            <person name="Pearson M."/>
            <person name="Poulain J."/>
            <person name="Poussereau N."/>
            <person name="Quesneville H."/>
            <person name="Rascle C."/>
            <person name="Schumacher J."/>
            <person name="Segurens B."/>
            <person name="Sexton A."/>
            <person name="Silva E."/>
            <person name="Sirven C."/>
            <person name="Soanes D.M."/>
            <person name="Talbot N.J."/>
            <person name="Templeton M."/>
            <person name="Yandava C."/>
            <person name="Yarden O."/>
            <person name="Zeng Q."/>
            <person name="Rollins J.A."/>
            <person name="Lebrun M.H."/>
            <person name="Dickman M."/>
        </authorList>
    </citation>
    <scope>NUCLEOTIDE SEQUENCE [LARGE SCALE GENOMIC DNA]</scope>
    <source>
        <strain evidence="3 4">B05.10</strain>
    </source>
</reference>
<reference evidence="3 4" key="3">
    <citation type="journal article" date="2017" name="Mol. Plant Pathol.">
        <title>A gapless genome sequence of the fungus Botrytis cinerea.</title>
        <authorList>
            <person name="Van Kan J.A."/>
            <person name="Stassen J.H."/>
            <person name="Mosbach A."/>
            <person name="Van Der Lee T.A."/>
            <person name="Faino L."/>
            <person name="Farmer A.D."/>
            <person name="Papasotiriou D.G."/>
            <person name="Zhou S."/>
            <person name="Seidl M.F."/>
            <person name="Cottam E."/>
            <person name="Edel D."/>
            <person name="Hahn M."/>
            <person name="Schwartz D.C."/>
            <person name="Dietrich R.A."/>
            <person name="Widdison S."/>
            <person name="Scalliet G."/>
        </authorList>
    </citation>
    <scope>NUCLEOTIDE SEQUENCE [LARGE SCALE GENOMIC DNA]</scope>
    <source>
        <strain evidence="3 4">B05.10</strain>
    </source>
</reference>
<evidence type="ECO:0000256" key="1">
    <source>
        <dbReference type="SAM" id="MobiDB-lite"/>
    </source>
</evidence>
<keyword evidence="2" id="KW-0812">Transmembrane</keyword>
<evidence type="ECO:0000256" key="2">
    <source>
        <dbReference type="SAM" id="Phobius"/>
    </source>
</evidence>
<feature type="transmembrane region" description="Helical" evidence="2">
    <location>
        <begin position="111"/>
        <end position="135"/>
    </location>
</feature>
<keyword evidence="4" id="KW-1185">Reference proteome</keyword>
<feature type="region of interest" description="Disordered" evidence="1">
    <location>
        <begin position="67"/>
        <end position="88"/>
    </location>
</feature>
<feature type="region of interest" description="Disordered" evidence="1">
    <location>
        <begin position="1"/>
        <end position="41"/>
    </location>
</feature>
<evidence type="ECO:0000313" key="4">
    <source>
        <dbReference type="Proteomes" id="UP000001798"/>
    </source>
</evidence>
<feature type="compositionally biased region" description="Polar residues" evidence="1">
    <location>
        <begin position="19"/>
        <end position="34"/>
    </location>
</feature>
<dbReference type="RefSeq" id="XP_024547506.1">
    <property type="nucleotide sequence ID" value="XM_024691735.1"/>
</dbReference>
<gene>
    <name evidence="3" type="ORF">BCIN_03g01190</name>
</gene>
<organism evidence="3 4">
    <name type="scientific">Botryotinia fuckeliana (strain B05.10)</name>
    <name type="common">Noble rot fungus</name>
    <name type="synonym">Botrytis cinerea</name>
    <dbReference type="NCBI Taxonomy" id="332648"/>
    <lineage>
        <taxon>Eukaryota</taxon>
        <taxon>Fungi</taxon>
        <taxon>Dikarya</taxon>
        <taxon>Ascomycota</taxon>
        <taxon>Pezizomycotina</taxon>
        <taxon>Leotiomycetes</taxon>
        <taxon>Helotiales</taxon>
        <taxon>Sclerotiniaceae</taxon>
        <taxon>Botrytis</taxon>
    </lineage>
</organism>
<dbReference type="GeneID" id="5440029"/>
<reference evidence="3 4" key="2">
    <citation type="journal article" date="2012" name="Eukaryot. Cell">
        <title>Genome update of Botrytis cinerea strains B05.10 and T4.</title>
        <authorList>
            <person name="Staats M."/>
            <person name="van Kan J.A."/>
        </authorList>
    </citation>
    <scope>NUCLEOTIDE SEQUENCE [LARGE SCALE GENOMIC DNA]</scope>
    <source>
        <strain evidence="3 4">B05.10</strain>
    </source>
</reference>
<sequence>MSSSQSHGKDFDSEAGTLAASNRNSTYSTKSTYEFSDEGDLGSRASYHKAKSSGKFLNHEHSDDFSNDLELGTLPTSNSQTVQNATHSPIARRDNSNTLMKRMCRNKYHDFWVVSIYSFGLCTAIILPIALIPAYTSDIKFTVSVIMKNIEVHNGTVNYGNGTTAPVNDFNLFGSNLTVATCNYIDTNDLCTNNTYHHISILWPCLILFVVLLYKFIWDIVGATCGLVKIRLRRRSANQ</sequence>